<gene>
    <name evidence="4" type="ORF">DI533_04285</name>
</gene>
<dbReference type="InterPro" id="IPR011519">
    <property type="entry name" value="UnbV_ASPIC"/>
</dbReference>
<dbReference type="PANTHER" id="PTHR16026">
    <property type="entry name" value="CARTILAGE ACIDIC PROTEIN 1"/>
    <property type="match status" value="1"/>
</dbReference>
<dbReference type="Proteomes" id="UP000248975">
    <property type="component" value="Unassembled WGS sequence"/>
</dbReference>
<dbReference type="Pfam" id="PF13517">
    <property type="entry name" value="FG-GAP_3"/>
    <property type="match status" value="2"/>
</dbReference>
<keyword evidence="1 2" id="KW-0732">Signal</keyword>
<protein>
    <recommendedName>
        <fullName evidence="3">ASPIC/UnbV domain-containing protein</fullName>
    </recommendedName>
</protein>
<dbReference type="InterPro" id="IPR028994">
    <property type="entry name" value="Integrin_alpha_N"/>
</dbReference>
<evidence type="ECO:0000256" key="1">
    <source>
        <dbReference type="ARBA" id="ARBA00022729"/>
    </source>
</evidence>
<sequence length="526" mass="57141">MMRITALCLLLAAPAAAQDVAIPKFVEETESAGITATFAGDWEYMVGGGVGVFDCSGDGFPDMLIAGGSGPATFYRNASAKGGALSFRPEQSGLEIDKVSGAYPMDVDGDGITDLVLLRVGENLVMRGLGDCRFERANEAWGLDGGDAWTASFAATWEKGADWPTLAFGNYIDRTQDIPWGSCTDNWLIRPAEGERRFGPPIPLKPSFCALSMLFTDWDRSGTPSLRVSNDREYYKGGQEQMWHVRPGEAPALYTPAEGWKPLRIWGMGIASYDLNFDGYPEYYLTSMADNKLQTLANPPKDGEAQATFADVAFPKKVIAQRPYIGGEIRPSTAWHAQFEDVNNDGLTDLFVAKGNVDQMPDFAQKDPNNLMLQLADGTFQEVGDKAGIASMKTSRGGAVVDFNLDGLLDLVVVNRREPAQVWRNVSDNAGNWIQLRLRQPGPNADAVGAWIEVKCGDTILRREAMVGGGHASGELGWRHFGLGGAKDAQVRVIWPDGTEGEWQPVTAGSFYVIEPGKPVQPWQPG</sequence>
<dbReference type="AlphaFoldDB" id="A0A2W5SGD2"/>
<feature type="signal peptide" evidence="2">
    <location>
        <begin position="1"/>
        <end position="17"/>
    </location>
</feature>
<accession>A0A2W5SGD2</accession>
<dbReference type="InterPro" id="IPR013517">
    <property type="entry name" value="FG-GAP"/>
</dbReference>
<dbReference type="Gene3D" id="2.130.10.130">
    <property type="entry name" value="Integrin alpha, N-terminal"/>
    <property type="match status" value="1"/>
</dbReference>
<comment type="caution">
    <text evidence="4">The sequence shown here is derived from an EMBL/GenBank/DDBJ whole genome shotgun (WGS) entry which is preliminary data.</text>
</comment>
<evidence type="ECO:0000256" key="2">
    <source>
        <dbReference type="SAM" id="SignalP"/>
    </source>
</evidence>
<proteinExistence type="predicted"/>
<organism evidence="4 5">
    <name type="scientific">Cereibacter sphaeroides</name>
    <name type="common">Rhodobacter sphaeroides</name>
    <dbReference type="NCBI Taxonomy" id="1063"/>
    <lineage>
        <taxon>Bacteria</taxon>
        <taxon>Pseudomonadati</taxon>
        <taxon>Pseudomonadota</taxon>
        <taxon>Alphaproteobacteria</taxon>
        <taxon>Rhodobacterales</taxon>
        <taxon>Paracoccaceae</taxon>
        <taxon>Cereibacter</taxon>
    </lineage>
</organism>
<evidence type="ECO:0000259" key="3">
    <source>
        <dbReference type="Pfam" id="PF07593"/>
    </source>
</evidence>
<dbReference type="SUPFAM" id="SSF69318">
    <property type="entry name" value="Integrin alpha N-terminal domain"/>
    <property type="match status" value="1"/>
</dbReference>
<dbReference type="EMBL" id="QFQS01000001">
    <property type="protein sequence ID" value="PZQ99862.1"/>
    <property type="molecule type" value="Genomic_DNA"/>
</dbReference>
<feature type="domain" description="ASPIC/UnbV" evidence="3">
    <location>
        <begin position="447"/>
        <end position="512"/>
    </location>
</feature>
<dbReference type="InterPro" id="IPR027039">
    <property type="entry name" value="Crtac1"/>
</dbReference>
<reference evidence="4 5" key="1">
    <citation type="submission" date="2017-08" db="EMBL/GenBank/DDBJ databases">
        <title>Infants hospitalized years apart are colonized by the same room-sourced microbial strains.</title>
        <authorList>
            <person name="Brooks B."/>
            <person name="Olm M.R."/>
            <person name="Firek B.A."/>
            <person name="Baker R."/>
            <person name="Thomas B.C."/>
            <person name="Morowitz M.J."/>
            <person name="Banfield J.F."/>
        </authorList>
    </citation>
    <scope>NUCLEOTIDE SEQUENCE [LARGE SCALE GENOMIC DNA]</scope>
    <source>
        <strain evidence="4">S2_003_000_R2_11</strain>
    </source>
</reference>
<dbReference type="PANTHER" id="PTHR16026:SF0">
    <property type="entry name" value="CARTILAGE ACIDIC PROTEIN 1"/>
    <property type="match status" value="1"/>
</dbReference>
<name>A0A2W5SGD2_CERSP</name>
<feature type="chain" id="PRO_5015867207" description="ASPIC/UnbV domain-containing protein" evidence="2">
    <location>
        <begin position="18"/>
        <end position="526"/>
    </location>
</feature>
<evidence type="ECO:0000313" key="4">
    <source>
        <dbReference type="EMBL" id="PZQ99862.1"/>
    </source>
</evidence>
<dbReference type="Pfam" id="PF07593">
    <property type="entry name" value="UnbV_ASPIC"/>
    <property type="match status" value="1"/>
</dbReference>
<evidence type="ECO:0000313" key="5">
    <source>
        <dbReference type="Proteomes" id="UP000248975"/>
    </source>
</evidence>